<reference evidence="2" key="1">
    <citation type="journal article" date="2015" name="Nature">
        <title>Complex archaea that bridge the gap between prokaryotes and eukaryotes.</title>
        <authorList>
            <person name="Spang A."/>
            <person name="Saw J.H."/>
            <person name="Jorgensen S.L."/>
            <person name="Zaremba-Niedzwiedzka K."/>
            <person name="Martijn J."/>
            <person name="Lind A.E."/>
            <person name="van Eijk R."/>
            <person name="Schleper C."/>
            <person name="Guy L."/>
            <person name="Ettema T.J."/>
        </authorList>
    </citation>
    <scope>NUCLEOTIDE SEQUENCE</scope>
</reference>
<evidence type="ECO:0000313" key="2">
    <source>
        <dbReference type="EMBL" id="KKN27602.1"/>
    </source>
</evidence>
<sequence length="79" mass="8973">MAKEQVNKMKKIIKYLISLAKPILITSNLIVFTAFTVTGFIMYKIGSKQIGLVLFVAAFLYILFNKVESMDRRIKALEG</sequence>
<dbReference type="EMBL" id="LAZR01002622">
    <property type="protein sequence ID" value="KKN27602.1"/>
    <property type="molecule type" value="Genomic_DNA"/>
</dbReference>
<feature type="transmembrane region" description="Helical" evidence="1">
    <location>
        <begin position="49"/>
        <end position="67"/>
    </location>
</feature>
<keyword evidence="1" id="KW-1133">Transmembrane helix</keyword>
<organism evidence="2">
    <name type="scientific">marine sediment metagenome</name>
    <dbReference type="NCBI Taxonomy" id="412755"/>
    <lineage>
        <taxon>unclassified sequences</taxon>
        <taxon>metagenomes</taxon>
        <taxon>ecological metagenomes</taxon>
    </lineage>
</organism>
<proteinExistence type="predicted"/>
<name>A0A0F9PSB8_9ZZZZ</name>
<dbReference type="AlphaFoldDB" id="A0A0F9PSB8"/>
<gene>
    <name evidence="2" type="ORF">LCGC14_0862890</name>
</gene>
<keyword evidence="1" id="KW-0472">Membrane</keyword>
<comment type="caution">
    <text evidence="2">The sequence shown here is derived from an EMBL/GenBank/DDBJ whole genome shotgun (WGS) entry which is preliminary data.</text>
</comment>
<feature type="transmembrane region" description="Helical" evidence="1">
    <location>
        <begin position="12"/>
        <end position="43"/>
    </location>
</feature>
<protein>
    <submittedName>
        <fullName evidence="2">Uncharacterized protein</fullName>
    </submittedName>
</protein>
<keyword evidence="1" id="KW-0812">Transmembrane</keyword>
<accession>A0A0F9PSB8</accession>
<evidence type="ECO:0000256" key="1">
    <source>
        <dbReference type="SAM" id="Phobius"/>
    </source>
</evidence>